<comment type="subcellular location">
    <subcellularLocation>
        <location evidence="1">Cytoplasm</location>
    </subcellularLocation>
</comment>
<evidence type="ECO:0000256" key="1">
    <source>
        <dbReference type="ARBA" id="ARBA00004496"/>
    </source>
</evidence>
<dbReference type="EMBL" id="JARGEI010000030">
    <property type="protein sequence ID" value="KAJ8705175.1"/>
    <property type="molecule type" value="Genomic_DNA"/>
</dbReference>
<keyword evidence="5" id="KW-0009">Actin-binding</keyword>
<evidence type="ECO:0000256" key="5">
    <source>
        <dbReference type="ARBA" id="ARBA00023203"/>
    </source>
</evidence>
<dbReference type="InterPro" id="IPR006077">
    <property type="entry name" value="Vinculin/catenin"/>
</dbReference>
<comment type="caution">
    <text evidence="7">The sequence shown here is derived from an EMBL/GenBank/DDBJ whole genome shotgun (WGS) entry which is preliminary data.</text>
</comment>
<accession>A0AAD7Y7P6</accession>
<evidence type="ECO:0000256" key="3">
    <source>
        <dbReference type="ARBA" id="ARBA00014125"/>
    </source>
</evidence>
<dbReference type="Gene3D" id="1.20.120.810">
    <property type="entry name" value="Vinculin, Vh2 four-helix bundle"/>
    <property type="match status" value="1"/>
</dbReference>
<proteinExistence type="inferred from homology"/>
<evidence type="ECO:0000313" key="7">
    <source>
        <dbReference type="EMBL" id="KAJ8705175.1"/>
    </source>
</evidence>
<dbReference type="PRINTS" id="PR00806">
    <property type="entry name" value="VINCULIN"/>
</dbReference>
<organism evidence="7 8">
    <name type="scientific">Mythimna separata</name>
    <name type="common">Oriental armyworm</name>
    <name type="synonym">Pseudaletia separata</name>
    <dbReference type="NCBI Taxonomy" id="271217"/>
    <lineage>
        <taxon>Eukaryota</taxon>
        <taxon>Metazoa</taxon>
        <taxon>Ecdysozoa</taxon>
        <taxon>Arthropoda</taxon>
        <taxon>Hexapoda</taxon>
        <taxon>Insecta</taxon>
        <taxon>Pterygota</taxon>
        <taxon>Neoptera</taxon>
        <taxon>Endopterygota</taxon>
        <taxon>Lepidoptera</taxon>
        <taxon>Glossata</taxon>
        <taxon>Ditrysia</taxon>
        <taxon>Noctuoidea</taxon>
        <taxon>Noctuidae</taxon>
        <taxon>Noctuinae</taxon>
        <taxon>Hadenini</taxon>
        <taxon>Mythimna</taxon>
    </lineage>
</organism>
<dbReference type="Pfam" id="PF01044">
    <property type="entry name" value="Vinculin"/>
    <property type="match status" value="2"/>
</dbReference>
<sequence>MDIRVHAHPMCSGGCARRAARALAGARGRARLGSPAGLPRALAYAAVSAAHAPRPLLSDNNNPAEEQQAHKESFANMTDGLHDMTKCYSKSDPEHFDDRMDFFASAHGFPEYLNEENSSPDIKTPVLNAEDIRKLQRCKRTPVQGTHKQLEDKLQQLSTKLSSMSGTIVLSARKPESLARSLHAAADVAVQLANTARALKNPKKPRQCKNIENASHDMCHATENLLKTSELICQEPNHYDSRRKLLEACRQLNDSINKLVRSVHPAERVKQECGEVQRSLQLQKSLFQGTPQPCGALPYAHCVDTLTSQRDVLQKLNSDHAMSREEFFKSLHYVTSAVSNSTECAAQAAYLISVSEKDESIGKEGIVDVAKLHKAVAAIEETCVPIITAKHEEQVQEEADVLKVQVQDLLDGIDDAIKKTRPAELKEQLKQCRNEINASSTALFVTVKKHAHNKEAIISKVLDLWNDVNDASNLIEHPDLVPVAGEVSAETQEQVDEVVKSSLALLTNTEELIKQVKAAPEEPEVMKWVMFNRRKEVLDAFENLLKNVKTSGQRVKLIEGEDPEEEKKSYVQKQFDAASQWLLKPVSKAEVKTKGQQAVRNLIEVANKITEDHKDSEEDDLKTAVTETEQLLTVCSKKYDHDQYSALMEHVRELKKGIERGVVTRVVHDFMEAEAPLADLDLVADYEPDESKRKFLLERKIAELLAQLSRVTKTARLIADTDKDAGAAVSTQLNSCSEQAELIAPMLVKAAQQRVATPDDKAVIENYKSLLARYAESLSKIRDLCDQSVDPMDFVQTAGETMERMREESTKHNDPQRCAHTSAAITKLANRVIHVGLSSSTAKSDPELQKALSEAQQQLSAATPAADTRASRMPDWKDTTAKILQATGEVESLLGGENVFKTQPGPNQPIYNEALNLHVAIREWSSRDNEIVAVAKRMAVLMAKLSNFMSNDKQREVLTTSKAIVSESHEVARLAKKLAHECSDHRIKTNLLQTCERIPTISGQLKMLTTVKGFSLGRHGTQEDKEALDMLVGNAQRLMLSIQDVVKGAASASVKIMSQRGLRMKWVRKNVY</sequence>
<keyword evidence="4" id="KW-0963">Cytoplasm</keyword>
<evidence type="ECO:0000256" key="2">
    <source>
        <dbReference type="ARBA" id="ARBA00008376"/>
    </source>
</evidence>
<dbReference type="InterPro" id="IPR036723">
    <property type="entry name" value="Alpha-catenin/vinculin-like_sf"/>
</dbReference>
<reference evidence="7" key="1">
    <citation type="submission" date="2023-03" db="EMBL/GenBank/DDBJ databases">
        <title>Chromosome-level genomes of two armyworms, Mythimna separata and Mythimna loreyi, provide insights into the biosynthesis and reception of sex pheromones.</title>
        <authorList>
            <person name="Zhao H."/>
        </authorList>
    </citation>
    <scope>NUCLEOTIDE SEQUENCE</scope>
    <source>
        <strain evidence="7">BeijingLab</strain>
        <tissue evidence="7">Pupa</tissue>
    </source>
</reference>
<dbReference type="GO" id="GO:0071944">
    <property type="term" value="C:cell periphery"/>
    <property type="evidence" value="ECO:0007669"/>
    <property type="project" value="UniProtKB-ARBA"/>
</dbReference>
<feature type="region of interest" description="Disordered" evidence="6">
    <location>
        <begin position="843"/>
        <end position="872"/>
    </location>
</feature>
<dbReference type="Proteomes" id="UP001231518">
    <property type="component" value="Chromosome 27"/>
</dbReference>
<keyword evidence="8" id="KW-1185">Reference proteome</keyword>
<dbReference type="Gene3D" id="1.20.1420.10">
    <property type="entry name" value="Talin, central domain"/>
    <property type="match status" value="2"/>
</dbReference>
<evidence type="ECO:0000313" key="8">
    <source>
        <dbReference type="Proteomes" id="UP001231518"/>
    </source>
</evidence>
<gene>
    <name evidence="7" type="ORF">PYW07_011002</name>
</gene>
<feature type="compositionally biased region" description="Low complexity" evidence="6">
    <location>
        <begin position="849"/>
        <end position="862"/>
    </location>
</feature>
<dbReference type="Gene3D" id="1.20.120.230">
    <property type="entry name" value="Alpha-catenin/vinculin-like"/>
    <property type="match status" value="2"/>
</dbReference>
<dbReference type="GO" id="GO:0007155">
    <property type="term" value="P:cell adhesion"/>
    <property type="evidence" value="ECO:0007669"/>
    <property type="project" value="InterPro"/>
</dbReference>
<evidence type="ECO:0000256" key="6">
    <source>
        <dbReference type="SAM" id="MobiDB-lite"/>
    </source>
</evidence>
<dbReference type="GO" id="GO:0005737">
    <property type="term" value="C:cytoplasm"/>
    <property type="evidence" value="ECO:0007669"/>
    <property type="project" value="UniProtKB-SubCell"/>
</dbReference>
<name>A0AAD7Y7P6_MYTSE</name>
<dbReference type="InterPro" id="IPR017997">
    <property type="entry name" value="Vinculin"/>
</dbReference>
<dbReference type="GO" id="GO:0051015">
    <property type="term" value="F:actin filament binding"/>
    <property type="evidence" value="ECO:0007669"/>
    <property type="project" value="InterPro"/>
</dbReference>
<evidence type="ECO:0000256" key="4">
    <source>
        <dbReference type="ARBA" id="ARBA00022490"/>
    </source>
</evidence>
<comment type="similarity">
    <text evidence="2">Belongs to the vinculin/alpha-catenin family.</text>
</comment>
<dbReference type="PANTHER" id="PTHR46180">
    <property type="entry name" value="VINCULIN"/>
    <property type="match status" value="1"/>
</dbReference>
<dbReference type="SUPFAM" id="SSF47220">
    <property type="entry name" value="alpha-catenin/vinculin-like"/>
    <property type="match status" value="3"/>
</dbReference>
<protein>
    <recommendedName>
        <fullName evidence="3">Vinculin</fullName>
    </recommendedName>
</protein>
<dbReference type="AlphaFoldDB" id="A0AAD7Y7P6"/>